<sequence>GLQRKQCFELGCNAFLEKPINIDKFLQILAEHCPIEWVYEKPVNKNENSPAQIIPPTEEQTKALFELAKYGDVQAVIKKVEVLLESEPHLHAFVGEVCQLAKGFKITQLKNFLEQFLVQDKSCTPDEG</sequence>
<dbReference type="InterPro" id="IPR011006">
    <property type="entry name" value="CheY-like_superfamily"/>
</dbReference>
<proteinExistence type="predicted"/>
<evidence type="ECO:0000313" key="1">
    <source>
        <dbReference type="EMBL" id="OAD21881.1"/>
    </source>
</evidence>
<name>A0A176S1D6_9GAMM</name>
<keyword evidence="1" id="KW-0808">Transferase</keyword>
<accession>A0A176S1D6</accession>
<protein>
    <submittedName>
        <fullName evidence="1">Sensor hybrid histidine kinase</fullName>
    </submittedName>
</protein>
<keyword evidence="1" id="KW-0418">Kinase</keyword>
<keyword evidence="2" id="KW-1185">Reference proteome</keyword>
<comment type="caution">
    <text evidence="1">The sequence shown here is derived from an EMBL/GenBank/DDBJ whole genome shotgun (WGS) entry which is preliminary data.</text>
</comment>
<organism evidence="1 2">
    <name type="scientific">Candidatus Thiomargarita nelsonii</name>
    <dbReference type="NCBI Taxonomy" id="1003181"/>
    <lineage>
        <taxon>Bacteria</taxon>
        <taxon>Pseudomonadati</taxon>
        <taxon>Pseudomonadota</taxon>
        <taxon>Gammaproteobacteria</taxon>
        <taxon>Thiotrichales</taxon>
        <taxon>Thiotrichaceae</taxon>
        <taxon>Thiomargarita</taxon>
    </lineage>
</organism>
<reference evidence="1 2" key="1">
    <citation type="submission" date="2016-05" db="EMBL/GenBank/DDBJ databases">
        <title>Single-cell genome of chain-forming Candidatus Thiomargarita nelsonii and comparison to other large sulfur-oxidizing bacteria.</title>
        <authorList>
            <person name="Winkel M."/>
            <person name="Salman V."/>
            <person name="Woyke T."/>
            <person name="Schulz-Vogt H."/>
            <person name="Richter M."/>
            <person name="Flood B."/>
            <person name="Bailey J."/>
            <person name="Amann R."/>
            <person name="Mussmann M."/>
        </authorList>
    </citation>
    <scope>NUCLEOTIDE SEQUENCE [LARGE SCALE GENOMIC DNA]</scope>
    <source>
        <strain evidence="1 2">THI036</strain>
    </source>
</reference>
<dbReference type="EMBL" id="LUTY01001322">
    <property type="protein sequence ID" value="OAD21881.1"/>
    <property type="molecule type" value="Genomic_DNA"/>
</dbReference>
<dbReference type="SUPFAM" id="SSF52172">
    <property type="entry name" value="CheY-like"/>
    <property type="match status" value="1"/>
</dbReference>
<feature type="non-terminal residue" evidence="1">
    <location>
        <position position="1"/>
    </location>
</feature>
<evidence type="ECO:0000313" key="2">
    <source>
        <dbReference type="Proteomes" id="UP000076962"/>
    </source>
</evidence>
<gene>
    <name evidence="1" type="ORF">THIOM_002339</name>
</gene>
<dbReference type="AlphaFoldDB" id="A0A176S1D6"/>
<dbReference type="Proteomes" id="UP000076962">
    <property type="component" value="Unassembled WGS sequence"/>
</dbReference>
<dbReference type="GO" id="GO:0016301">
    <property type="term" value="F:kinase activity"/>
    <property type="evidence" value="ECO:0007669"/>
    <property type="project" value="UniProtKB-KW"/>
</dbReference>